<dbReference type="InterPro" id="IPR011650">
    <property type="entry name" value="Peptidase_M20_dimer"/>
</dbReference>
<dbReference type="EC" id="3.5.1.18" evidence="5"/>
<comment type="pathway">
    <text evidence="3">Amino-acid biosynthesis; L-lysine biosynthesis via DAP pathway; LL-2,6-diaminopimelate from (S)-tetrahydrodipicolinate (succinylase route): step 3/3.</text>
</comment>
<dbReference type="PANTHER" id="PTHR43808">
    <property type="entry name" value="ACETYLORNITHINE DEACETYLASE"/>
    <property type="match status" value="1"/>
</dbReference>
<dbReference type="InterPro" id="IPR036264">
    <property type="entry name" value="Bact_exopeptidase_dim_dom"/>
</dbReference>
<reference evidence="14 15" key="1">
    <citation type="submission" date="2023-08" db="EMBL/GenBank/DDBJ databases">
        <authorList>
            <person name="Sharma P."/>
            <person name="Verma V."/>
            <person name="Mohan M.K."/>
            <person name="Dubey A.K."/>
        </authorList>
    </citation>
    <scope>NUCLEOTIDE SEQUENCE [LARGE SCALE GENOMIC DNA]</scope>
    <source>
        <strain evidence="14 15">ADP4</strain>
    </source>
</reference>
<comment type="cofactor">
    <cofactor evidence="1">
        <name>Co(2+)</name>
        <dbReference type="ChEBI" id="CHEBI:48828"/>
    </cofactor>
</comment>
<feature type="region of interest" description="Disordered" evidence="12">
    <location>
        <begin position="1"/>
        <end position="60"/>
    </location>
</feature>
<dbReference type="Pfam" id="PF01546">
    <property type="entry name" value="Peptidase_M20"/>
    <property type="match status" value="1"/>
</dbReference>
<evidence type="ECO:0000256" key="11">
    <source>
        <dbReference type="ARBA" id="ARBA00051301"/>
    </source>
</evidence>
<evidence type="ECO:0000256" key="2">
    <source>
        <dbReference type="ARBA" id="ARBA00001947"/>
    </source>
</evidence>
<dbReference type="PROSITE" id="PS00758">
    <property type="entry name" value="ARGE_DAPE_CPG2_1"/>
    <property type="match status" value="1"/>
</dbReference>
<keyword evidence="7" id="KW-0479">Metal-binding</keyword>
<feature type="region of interest" description="Disordered" evidence="12">
    <location>
        <begin position="453"/>
        <end position="472"/>
    </location>
</feature>
<evidence type="ECO:0000256" key="8">
    <source>
        <dbReference type="ARBA" id="ARBA00022801"/>
    </source>
</evidence>
<dbReference type="RefSeq" id="WP_331789390.1">
    <property type="nucleotide sequence ID" value="NZ_JAVFKM010000025.1"/>
</dbReference>
<dbReference type="SUPFAM" id="SSF53187">
    <property type="entry name" value="Zn-dependent exopeptidases"/>
    <property type="match status" value="1"/>
</dbReference>
<organism evidence="14 15">
    <name type="scientific">Streptomyces chrestomyceticus</name>
    <dbReference type="NCBI Taxonomy" id="68185"/>
    <lineage>
        <taxon>Bacteria</taxon>
        <taxon>Bacillati</taxon>
        <taxon>Actinomycetota</taxon>
        <taxon>Actinomycetes</taxon>
        <taxon>Kitasatosporales</taxon>
        <taxon>Streptomycetaceae</taxon>
        <taxon>Streptomyces</taxon>
    </lineage>
</organism>
<feature type="compositionally biased region" description="Pro residues" evidence="12">
    <location>
        <begin position="29"/>
        <end position="42"/>
    </location>
</feature>
<evidence type="ECO:0000256" key="12">
    <source>
        <dbReference type="SAM" id="MobiDB-lite"/>
    </source>
</evidence>
<dbReference type="NCBIfam" id="TIGR01910">
    <property type="entry name" value="DapE-ArgE"/>
    <property type="match status" value="1"/>
</dbReference>
<feature type="compositionally biased region" description="Low complexity" evidence="12">
    <location>
        <begin position="43"/>
        <end position="60"/>
    </location>
</feature>
<evidence type="ECO:0000256" key="4">
    <source>
        <dbReference type="ARBA" id="ARBA00006247"/>
    </source>
</evidence>
<dbReference type="InterPro" id="IPR050072">
    <property type="entry name" value="Peptidase_M20A"/>
</dbReference>
<keyword evidence="10" id="KW-0170">Cobalt</keyword>
<keyword evidence="9" id="KW-0862">Zinc</keyword>
<evidence type="ECO:0000256" key="1">
    <source>
        <dbReference type="ARBA" id="ARBA00001941"/>
    </source>
</evidence>
<gene>
    <name evidence="14" type="ORF">RB636_34175</name>
</gene>
<accession>A0ABU7X372</accession>
<dbReference type="Pfam" id="PF07687">
    <property type="entry name" value="M20_dimer"/>
    <property type="match status" value="1"/>
</dbReference>
<proteinExistence type="inferred from homology"/>
<sequence>MHSSPSVVPPGPGTGVPAADEPSNALPPNTAPAPPNTAPAPPNAALSDAPSPDALPSSAVPPVDEAAAVALTQDLVRLRTVNAAGATTVEQPAADLLCGLFTEFGWPYDVVEVAPGRPNVVAVVEGGGGPGRTLMFEGHTDVVTEGDAAAWNVDPYGAEIRDGRLWGRGAADMKSGVAAMIYGVRALQQAGPFPGRVVVGVLCDEEGLMLGAKAFAASPPAAEVDGVVVCEPEGYEVCTSARGGIRLRLGLRGVMAHGAMPQEGRNPLIAGSRIVAALAEVEKWAAGRYGTHPHAGTVTVTPTVLRAGDPDQLNVIPGHGALGIDVRTVPGTDHAEVVERLRQTAVAAAADVGVTVELTVVDDRPAVEIAAGHPLVRSLVAGHRLVHGAEPPFGAVPGTTDGTILTRDAGLPTVVYGPGGKWIAHQKDEYVEVREIAEYARVYAVAARHFLDGSETLTGPPGPGTQEGGDAA</sequence>
<dbReference type="EMBL" id="JAVFKM010000025">
    <property type="protein sequence ID" value="MEF3118211.1"/>
    <property type="molecule type" value="Genomic_DNA"/>
</dbReference>
<feature type="domain" description="Peptidase M20 dimerisation" evidence="13">
    <location>
        <begin position="240"/>
        <end position="346"/>
    </location>
</feature>
<keyword evidence="8" id="KW-0378">Hydrolase</keyword>
<evidence type="ECO:0000256" key="7">
    <source>
        <dbReference type="ARBA" id="ARBA00022723"/>
    </source>
</evidence>
<comment type="caution">
    <text evidence="14">The sequence shown here is derived from an EMBL/GenBank/DDBJ whole genome shotgun (WGS) entry which is preliminary data.</text>
</comment>
<evidence type="ECO:0000256" key="6">
    <source>
        <dbReference type="ARBA" id="ARBA00016853"/>
    </source>
</evidence>
<evidence type="ECO:0000256" key="9">
    <source>
        <dbReference type="ARBA" id="ARBA00022833"/>
    </source>
</evidence>
<dbReference type="InterPro" id="IPR002933">
    <property type="entry name" value="Peptidase_M20"/>
</dbReference>
<evidence type="ECO:0000256" key="3">
    <source>
        <dbReference type="ARBA" id="ARBA00005130"/>
    </source>
</evidence>
<dbReference type="PROSITE" id="PS00759">
    <property type="entry name" value="ARGE_DAPE_CPG2_2"/>
    <property type="match status" value="1"/>
</dbReference>
<dbReference type="InterPro" id="IPR010182">
    <property type="entry name" value="ArgE/DapE"/>
</dbReference>
<evidence type="ECO:0000313" key="14">
    <source>
        <dbReference type="EMBL" id="MEF3118211.1"/>
    </source>
</evidence>
<name>A0ABU7X372_9ACTN</name>
<dbReference type="InterPro" id="IPR001261">
    <property type="entry name" value="ArgE/DapE_CS"/>
</dbReference>
<comment type="cofactor">
    <cofactor evidence="2">
        <name>Zn(2+)</name>
        <dbReference type="ChEBI" id="CHEBI:29105"/>
    </cofactor>
</comment>
<dbReference type="Gene3D" id="3.40.630.10">
    <property type="entry name" value="Zn peptidases"/>
    <property type="match status" value="2"/>
</dbReference>
<dbReference type="SUPFAM" id="SSF55031">
    <property type="entry name" value="Bacterial exopeptidase dimerisation domain"/>
    <property type="match status" value="1"/>
</dbReference>
<comment type="similarity">
    <text evidence="4">Belongs to the peptidase M20A family.</text>
</comment>
<protein>
    <recommendedName>
        <fullName evidence="6">Probable succinyl-diaminopimelate desuccinylase</fullName>
        <ecNumber evidence="5">3.5.1.18</ecNumber>
    </recommendedName>
</protein>
<comment type="catalytic activity">
    <reaction evidence="11">
        <text>N-succinyl-(2S,6S)-2,6-diaminopimelate + H2O = (2S,6S)-2,6-diaminopimelate + succinate</text>
        <dbReference type="Rhea" id="RHEA:22608"/>
        <dbReference type="ChEBI" id="CHEBI:15377"/>
        <dbReference type="ChEBI" id="CHEBI:30031"/>
        <dbReference type="ChEBI" id="CHEBI:57609"/>
        <dbReference type="ChEBI" id="CHEBI:58087"/>
        <dbReference type="EC" id="3.5.1.18"/>
    </reaction>
</comment>
<evidence type="ECO:0000313" key="15">
    <source>
        <dbReference type="Proteomes" id="UP001348265"/>
    </source>
</evidence>
<evidence type="ECO:0000256" key="10">
    <source>
        <dbReference type="ARBA" id="ARBA00023285"/>
    </source>
</evidence>
<dbReference type="Proteomes" id="UP001348265">
    <property type="component" value="Unassembled WGS sequence"/>
</dbReference>
<keyword evidence="15" id="KW-1185">Reference proteome</keyword>
<evidence type="ECO:0000259" key="13">
    <source>
        <dbReference type="Pfam" id="PF07687"/>
    </source>
</evidence>
<evidence type="ECO:0000256" key="5">
    <source>
        <dbReference type="ARBA" id="ARBA00011921"/>
    </source>
</evidence>